<protein>
    <submittedName>
        <fullName evidence="2">Uncharacterized protein</fullName>
    </submittedName>
</protein>
<organism evidence="2 3">
    <name type="scientific">Polytolypa hystricis (strain UAMH7299)</name>
    <dbReference type="NCBI Taxonomy" id="1447883"/>
    <lineage>
        <taxon>Eukaryota</taxon>
        <taxon>Fungi</taxon>
        <taxon>Dikarya</taxon>
        <taxon>Ascomycota</taxon>
        <taxon>Pezizomycotina</taxon>
        <taxon>Eurotiomycetes</taxon>
        <taxon>Eurotiomycetidae</taxon>
        <taxon>Onygenales</taxon>
        <taxon>Onygenales incertae sedis</taxon>
        <taxon>Polytolypa</taxon>
    </lineage>
</organism>
<proteinExistence type="predicted"/>
<gene>
    <name evidence="2" type="ORF">AJ80_04976</name>
</gene>
<feature type="compositionally biased region" description="Basic and acidic residues" evidence="1">
    <location>
        <begin position="124"/>
        <end position="138"/>
    </location>
</feature>
<dbReference type="Pfam" id="PF04032">
    <property type="entry name" value="Rpr2"/>
    <property type="match status" value="1"/>
</dbReference>
<reference evidence="2 3" key="1">
    <citation type="submission" date="2017-10" db="EMBL/GenBank/DDBJ databases">
        <title>Comparative genomics in systemic dimorphic fungi from Ajellomycetaceae.</title>
        <authorList>
            <person name="Munoz J.F."/>
            <person name="Mcewen J.G."/>
            <person name="Clay O.K."/>
            <person name="Cuomo C.A."/>
        </authorList>
    </citation>
    <scope>NUCLEOTIDE SEQUENCE [LARGE SCALE GENOMIC DNA]</scope>
    <source>
        <strain evidence="2 3">UAMH7299</strain>
    </source>
</reference>
<dbReference type="AlphaFoldDB" id="A0A2B7Y7R9"/>
<sequence length="208" mass="23292">MQSVKTAQLGSASRLEFLKNSAYHLQQESPSTSRHLLSVYNHLLLEESRPLPAAQQRESCPACGNYRNPNAYTTTKRTSGLHKAQKLKVRKKGASTSWSTAMEYKCSTPQCGRYTYQKLQRPPRYMDQRKIRSKDTDTKPTSTVQAAKDLSQLAKVISTPTPKISSDNAGSKKRAKARKQQGLQALLNKQKSQSQTSSPLDLMDFLQS</sequence>
<feature type="compositionally biased region" description="Polar residues" evidence="1">
    <location>
        <begin position="158"/>
        <end position="169"/>
    </location>
</feature>
<accession>A0A2B7Y7R9</accession>
<comment type="caution">
    <text evidence="2">The sequence shown here is derived from an EMBL/GenBank/DDBJ whole genome shotgun (WGS) entry which is preliminary data.</text>
</comment>
<dbReference type="Proteomes" id="UP000224634">
    <property type="component" value="Unassembled WGS sequence"/>
</dbReference>
<evidence type="ECO:0000313" key="2">
    <source>
        <dbReference type="EMBL" id="PGH17101.1"/>
    </source>
</evidence>
<evidence type="ECO:0000256" key="1">
    <source>
        <dbReference type="SAM" id="MobiDB-lite"/>
    </source>
</evidence>
<feature type="region of interest" description="Disordered" evidence="1">
    <location>
        <begin position="118"/>
        <end position="208"/>
    </location>
</feature>
<evidence type="ECO:0000313" key="3">
    <source>
        <dbReference type="Proteomes" id="UP000224634"/>
    </source>
</evidence>
<feature type="compositionally biased region" description="Polar residues" evidence="1">
    <location>
        <begin position="181"/>
        <end position="199"/>
    </location>
</feature>
<dbReference type="OrthoDB" id="438080at2759"/>
<dbReference type="STRING" id="1447883.A0A2B7Y7R9"/>
<dbReference type="EMBL" id="PDNA01000068">
    <property type="protein sequence ID" value="PGH17101.1"/>
    <property type="molecule type" value="Genomic_DNA"/>
</dbReference>
<keyword evidence="3" id="KW-1185">Reference proteome</keyword>
<dbReference type="GO" id="GO:0006396">
    <property type="term" value="P:RNA processing"/>
    <property type="evidence" value="ECO:0007669"/>
    <property type="project" value="InterPro"/>
</dbReference>
<name>A0A2B7Y7R9_POLH7</name>
<dbReference type="InterPro" id="IPR007175">
    <property type="entry name" value="Rpr2/Snm1/Rpp21"/>
</dbReference>